<dbReference type="Pfam" id="PF05656">
    <property type="entry name" value="DUF805"/>
    <property type="match status" value="1"/>
</dbReference>
<organism evidence="2 3">
    <name type="scientific">Halobacillus salinus</name>
    <dbReference type="NCBI Taxonomy" id="192814"/>
    <lineage>
        <taxon>Bacteria</taxon>
        <taxon>Bacillati</taxon>
        <taxon>Bacillota</taxon>
        <taxon>Bacilli</taxon>
        <taxon>Bacillales</taxon>
        <taxon>Bacillaceae</taxon>
        <taxon>Halobacillus</taxon>
    </lineage>
</organism>
<keyword evidence="1" id="KW-1133">Transmembrane helix</keyword>
<feature type="transmembrane region" description="Helical" evidence="1">
    <location>
        <begin position="60"/>
        <end position="80"/>
    </location>
</feature>
<dbReference type="Proteomes" id="UP000297982">
    <property type="component" value="Unassembled WGS sequence"/>
</dbReference>
<keyword evidence="3" id="KW-1185">Reference proteome</keyword>
<keyword evidence="1" id="KW-0812">Transmembrane</keyword>
<name>A0A4Z0GWR1_9BACI</name>
<evidence type="ECO:0000256" key="1">
    <source>
        <dbReference type="SAM" id="Phobius"/>
    </source>
</evidence>
<evidence type="ECO:0000313" key="2">
    <source>
        <dbReference type="EMBL" id="TGB01462.1"/>
    </source>
</evidence>
<dbReference type="GO" id="GO:0005886">
    <property type="term" value="C:plasma membrane"/>
    <property type="evidence" value="ECO:0007669"/>
    <property type="project" value="TreeGrafter"/>
</dbReference>
<protein>
    <submittedName>
        <fullName evidence="2">DUF805 domain-containing protein</fullName>
    </submittedName>
</protein>
<gene>
    <name evidence="2" type="ORF">E4663_16815</name>
</gene>
<comment type="caution">
    <text evidence="2">The sequence shown here is derived from an EMBL/GenBank/DDBJ whole genome shotgun (WGS) entry which is preliminary data.</text>
</comment>
<keyword evidence="1" id="KW-0472">Membrane</keyword>
<dbReference type="InterPro" id="IPR008523">
    <property type="entry name" value="DUF805"/>
</dbReference>
<dbReference type="RefSeq" id="WP_135328487.1">
    <property type="nucleotide sequence ID" value="NZ_SRJC01000006.1"/>
</dbReference>
<feature type="transmembrane region" description="Helical" evidence="1">
    <location>
        <begin position="23"/>
        <end position="45"/>
    </location>
</feature>
<feature type="transmembrane region" description="Helical" evidence="1">
    <location>
        <begin position="92"/>
        <end position="113"/>
    </location>
</feature>
<dbReference type="PANTHER" id="PTHR34980">
    <property type="entry name" value="INNER MEMBRANE PROTEIN-RELATED-RELATED"/>
    <property type="match status" value="1"/>
</dbReference>
<sequence>MKWYLKALKKYAVFRGRARRKEYWMYILINFLVFMGLGGLDALIFGENSPLVTEDAPPTILFYIMLLYYLGTILPTLAVTVRRLHDSGRSGWWFLISFIPLIGAIVMLVFTVMESDSENRFGSNPKQAA</sequence>
<accession>A0A4Z0GWR1</accession>
<dbReference type="AlphaFoldDB" id="A0A4Z0GWR1"/>
<reference evidence="2 3" key="1">
    <citation type="journal article" date="2003" name="Int. J. Syst. Evol. Microbiol.">
        <title>Halobacillus salinus sp. nov., isolated from a salt lake on the coast of the East Sea in Korea.</title>
        <authorList>
            <person name="Yoon J.H."/>
            <person name="Kang K.H."/>
            <person name="Park Y.H."/>
        </authorList>
    </citation>
    <scope>NUCLEOTIDE SEQUENCE [LARGE SCALE GENOMIC DNA]</scope>
    <source>
        <strain evidence="2 3">HSL-3</strain>
    </source>
</reference>
<evidence type="ECO:0000313" key="3">
    <source>
        <dbReference type="Proteomes" id="UP000297982"/>
    </source>
</evidence>
<dbReference type="EMBL" id="SRJC01000006">
    <property type="protein sequence ID" value="TGB01462.1"/>
    <property type="molecule type" value="Genomic_DNA"/>
</dbReference>
<proteinExistence type="predicted"/>
<dbReference type="PANTHER" id="PTHR34980:SF2">
    <property type="entry name" value="INNER MEMBRANE PROTEIN YHAH-RELATED"/>
    <property type="match status" value="1"/>
</dbReference>